<dbReference type="PRINTS" id="PR00385">
    <property type="entry name" value="P450"/>
</dbReference>
<evidence type="ECO:0000256" key="7">
    <source>
        <dbReference type="ARBA" id="ARBA00023033"/>
    </source>
</evidence>
<evidence type="ECO:0000256" key="1">
    <source>
        <dbReference type="ARBA" id="ARBA00001971"/>
    </source>
</evidence>
<dbReference type="InterPro" id="IPR050476">
    <property type="entry name" value="Insect_CytP450_Detox"/>
</dbReference>
<evidence type="ECO:0000256" key="5">
    <source>
        <dbReference type="ARBA" id="ARBA00023002"/>
    </source>
</evidence>
<comment type="similarity">
    <text evidence="2 9">Belongs to the cytochrome P450 family.</text>
</comment>
<dbReference type="RefSeq" id="XP_012184372.1">
    <property type="nucleotide sequence ID" value="XM_012328982.1"/>
</dbReference>
<evidence type="ECO:0000256" key="8">
    <source>
        <dbReference type="PIRSR" id="PIRSR602401-1"/>
    </source>
</evidence>
<dbReference type="GO" id="GO:0005506">
    <property type="term" value="F:iron ion binding"/>
    <property type="evidence" value="ECO:0007669"/>
    <property type="project" value="InterPro"/>
</dbReference>
<comment type="cofactor">
    <cofactor evidence="1 8">
        <name>heme</name>
        <dbReference type="ChEBI" id="CHEBI:30413"/>
    </cofactor>
</comment>
<keyword evidence="7 9" id="KW-0503">Monooxygenase</keyword>
<evidence type="ECO:0000256" key="3">
    <source>
        <dbReference type="ARBA" id="ARBA00022617"/>
    </source>
</evidence>
<evidence type="ECO:0000256" key="6">
    <source>
        <dbReference type="ARBA" id="ARBA00023004"/>
    </source>
</evidence>
<keyword evidence="6 8" id="KW-0408">Iron</keyword>
<keyword evidence="11" id="KW-1185">Reference proteome</keyword>
<dbReference type="PRINTS" id="PR00463">
    <property type="entry name" value="EP450I"/>
</dbReference>
<name>J4H4J2_9APHY</name>
<dbReference type="InterPro" id="IPR017972">
    <property type="entry name" value="Cyt_P450_CS"/>
</dbReference>
<dbReference type="Proteomes" id="UP000006352">
    <property type="component" value="Unassembled WGS sequence"/>
</dbReference>
<evidence type="ECO:0008006" key="12">
    <source>
        <dbReference type="Google" id="ProtNLM"/>
    </source>
</evidence>
<dbReference type="PANTHER" id="PTHR24292">
    <property type="entry name" value="CYTOCHROME P450"/>
    <property type="match status" value="1"/>
</dbReference>
<dbReference type="PROSITE" id="PS00086">
    <property type="entry name" value="CYTOCHROME_P450"/>
    <property type="match status" value="1"/>
</dbReference>
<dbReference type="GO" id="GO:0020037">
    <property type="term" value="F:heme binding"/>
    <property type="evidence" value="ECO:0007669"/>
    <property type="project" value="InterPro"/>
</dbReference>
<dbReference type="HOGENOM" id="CLU_001570_25_0_1"/>
<dbReference type="GO" id="GO:0004497">
    <property type="term" value="F:monooxygenase activity"/>
    <property type="evidence" value="ECO:0007669"/>
    <property type="project" value="UniProtKB-KW"/>
</dbReference>
<reference evidence="10 11" key="1">
    <citation type="journal article" date="2012" name="Appl. Environ. Microbiol.">
        <title>Short-read sequencing for genomic analysis of the brown rot fungus Fibroporia radiculosa.</title>
        <authorList>
            <person name="Tang J.D."/>
            <person name="Perkins A.D."/>
            <person name="Sonstegard T.S."/>
            <person name="Schroeder S.G."/>
            <person name="Burgess S.C."/>
            <person name="Diehl S.V."/>
        </authorList>
    </citation>
    <scope>NUCLEOTIDE SEQUENCE [LARGE SCALE GENOMIC DNA]</scope>
    <source>
        <strain evidence="10 11">TFFH 294</strain>
    </source>
</reference>
<keyword evidence="4 8" id="KW-0479">Metal-binding</keyword>
<dbReference type="Pfam" id="PF00067">
    <property type="entry name" value="p450"/>
    <property type="match status" value="1"/>
</dbReference>
<dbReference type="Gene3D" id="1.10.630.10">
    <property type="entry name" value="Cytochrome P450"/>
    <property type="match status" value="1"/>
</dbReference>
<keyword evidence="3 8" id="KW-0349">Heme</keyword>
<dbReference type="STRING" id="599839.J4H4J2"/>
<dbReference type="InterPro" id="IPR036396">
    <property type="entry name" value="Cyt_P450_sf"/>
</dbReference>
<dbReference type="GO" id="GO:0016705">
    <property type="term" value="F:oxidoreductase activity, acting on paired donors, with incorporation or reduction of molecular oxygen"/>
    <property type="evidence" value="ECO:0007669"/>
    <property type="project" value="InterPro"/>
</dbReference>
<dbReference type="EMBL" id="HE797179">
    <property type="protein sequence ID" value="CCM05089.1"/>
    <property type="molecule type" value="Genomic_DNA"/>
</dbReference>
<accession>J4H4J2</accession>
<organism evidence="10 11">
    <name type="scientific">Fibroporia radiculosa</name>
    <dbReference type="NCBI Taxonomy" id="599839"/>
    <lineage>
        <taxon>Eukaryota</taxon>
        <taxon>Fungi</taxon>
        <taxon>Dikarya</taxon>
        <taxon>Basidiomycota</taxon>
        <taxon>Agaricomycotina</taxon>
        <taxon>Agaricomycetes</taxon>
        <taxon>Polyporales</taxon>
        <taxon>Fibroporiaceae</taxon>
        <taxon>Fibroporia</taxon>
    </lineage>
</organism>
<feature type="binding site" description="axial binding residue" evidence="8">
    <location>
        <position position="420"/>
    </location>
    <ligand>
        <name>heme</name>
        <dbReference type="ChEBI" id="CHEBI:30413"/>
    </ligand>
    <ligandPart>
        <name>Fe</name>
        <dbReference type="ChEBI" id="CHEBI:18248"/>
    </ligandPart>
</feature>
<dbReference type="AlphaFoldDB" id="J4H4J2"/>
<sequence>MSLLGLISPRSQGIRYLWNTRFHDFYEEYGADTISIVPWLSSKPQIFSADLEVMRQLMSGGVKSPWFRYRSFVLEEWGQNLFTSEKEEWQKHRKILAPAFNSDMYADVWDQAVRTYHDMAEHEGWAYQETVEIPVMQKITSRLAFIMIVVCGFGVEASWSDPTTTSTGDMTFSEALRILVKPSIAVLFPKWMRWLPIKTMREFRKARVMLDQYMRVQVNERRALVKSQIELKEEGSRDIFSVLVRANEVNAQSAHTEKLILSDDELIANVFLMLFAGHETTAETLSATFALLAANQDAQEVLYKQIVEVVGTDRDPTPSEYHQLDKVLNAFYEASRLFPASFAAGRIPVEDSPLVIPDAHGSGRDARIVVPKGILVMGDVLGVAYNPRYYPEPEKFLPSRWEGNGKTDMVTSFGLGPRGCIGRRFATTEAVAFLTMLLRDWKAEPLLKPGESVDEWTKRVIDARFFFTLGIQDVPVRLTRRARA</sequence>
<keyword evidence="5 9" id="KW-0560">Oxidoreductase</keyword>
<protein>
    <recommendedName>
        <fullName evidence="12">Cytochrome P450</fullName>
    </recommendedName>
</protein>
<dbReference type="InParanoid" id="J4H4J2"/>
<evidence type="ECO:0000313" key="11">
    <source>
        <dbReference type="Proteomes" id="UP000006352"/>
    </source>
</evidence>
<evidence type="ECO:0000313" key="10">
    <source>
        <dbReference type="EMBL" id="CCM05089.1"/>
    </source>
</evidence>
<gene>
    <name evidence="10" type="ORF">FIBRA_07296</name>
</gene>
<evidence type="ECO:0000256" key="2">
    <source>
        <dbReference type="ARBA" id="ARBA00010617"/>
    </source>
</evidence>
<evidence type="ECO:0000256" key="4">
    <source>
        <dbReference type="ARBA" id="ARBA00022723"/>
    </source>
</evidence>
<dbReference type="PANTHER" id="PTHR24292:SF54">
    <property type="entry name" value="CYP9F3-RELATED"/>
    <property type="match status" value="1"/>
</dbReference>
<evidence type="ECO:0000256" key="9">
    <source>
        <dbReference type="RuleBase" id="RU000461"/>
    </source>
</evidence>
<dbReference type="InterPro" id="IPR001128">
    <property type="entry name" value="Cyt_P450"/>
</dbReference>
<proteinExistence type="inferred from homology"/>
<dbReference type="SUPFAM" id="SSF48264">
    <property type="entry name" value="Cytochrome P450"/>
    <property type="match status" value="1"/>
</dbReference>
<dbReference type="InterPro" id="IPR002401">
    <property type="entry name" value="Cyt_P450_E_grp-I"/>
</dbReference>
<dbReference type="OrthoDB" id="1470350at2759"/>
<dbReference type="GeneID" id="24100000"/>